<dbReference type="PIRSF" id="PIRSF011409">
    <property type="entry name" value="HObutyrate_olig_hydrol"/>
    <property type="match status" value="1"/>
</dbReference>
<name>A0A2H3L7F5_9CHLR</name>
<dbReference type="InterPro" id="IPR016582">
    <property type="entry name" value="OHBut_olig_hydro_put"/>
</dbReference>
<evidence type="ECO:0000313" key="3">
    <source>
        <dbReference type="Proteomes" id="UP000220922"/>
    </source>
</evidence>
<dbReference type="Gene3D" id="3.40.50.1820">
    <property type="entry name" value="alpha/beta hydrolase"/>
    <property type="match status" value="1"/>
</dbReference>
<reference evidence="2 3" key="1">
    <citation type="submission" date="2016-05" db="EMBL/GenBank/DDBJ databases">
        <authorList>
            <person name="Lavstsen T."/>
            <person name="Jespersen J.S."/>
        </authorList>
    </citation>
    <scope>NUCLEOTIDE SEQUENCE [LARGE SCALE GENOMIC DNA]</scope>
    <source>
        <strain evidence="2 3">B7-9</strain>
    </source>
</reference>
<dbReference type="GO" id="GO:0047989">
    <property type="term" value="F:hydroxybutyrate-dimer hydrolase activity"/>
    <property type="evidence" value="ECO:0007669"/>
    <property type="project" value="InterPro"/>
</dbReference>
<dbReference type="SUPFAM" id="SSF53474">
    <property type="entry name" value="alpha/beta-Hydrolases"/>
    <property type="match status" value="1"/>
</dbReference>
<comment type="caution">
    <text evidence="2">The sequence shown here is derived from an EMBL/GenBank/DDBJ whole genome shotgun (WGS) entry which is preliminary data.</text>
</comment>
<evidence type="ECO:0008006" key="4">
    <source>
        <dbReference type="Google" id="ProtNLM"/>
    </source>
</evidence>
<keyword evidence="1" id="KW-0378">Hydrolase</keyword>
<organism evidence="2 3">
    <name type="scientific">Candidatus Chloroploca asiatica</name>
    <dbReference type="NCBI Taxonomy" id="1506545"/>
    <lineage>
        <taxon>Bacteria</taxon>
        <taxon>Bacillati</taxon>
        <taxon>Chloroflexota</taxon>
        <taxon>Chloroflexia</taxon>
        <taxon>Chloroflexales</taxon>
        <taxon>Chloroflexineae</taxon>
        <taxon>Oscillochloridaceae</taxon>
        <taxon>Candidatus Chloroploca</taxon>
    </lineage>
</organism>
<protein>
    <recommendedName>
        <fullName evidence="4">D-(-)-3-hydroxybutyrate oligomer hydrolase</fullName>
    </recommendedName>
</protein>
<gene>
    <name evidence="2" type="ORF">A9Q02_07885</name>
</gene>
<dbReference type="ESTHER" id="9chlr-a0a2h3l7f5">
    <property type="family name" value="OHBut_olig_hydro_put"/>
</dbReference>
<proteinExistence type="predicted"/>
<dbReference type="InterPro" id="IPR029058">
    <property type="entry name" value="AB_hydrolase_fold"/>
</dbReference>
<dbReference type="RefSeq" id="WP_097650551.1">
    <property type="nucleotide sequence ID" value="NZ_LYXE01000015.1"/>
</dbReference>
<dbReference type="EMBL" id="LYXE01000015">
    <property type="protein sequence ID" value="PDW01067.1"/>
    <property type="molecule type" value="Genomic_DNA"/>
</dbReference>
<dbReference type="OrthoDB" id="4294477at2"/>
<evidence type="ECO:0000256" key="1">
    <source>
        <dbReference type="ARBA" id="ARBA00022801"/>
    </source>
</evidence>
<dbReference type="GO" id="GO:0005615">
    <property type="term" value="C:extracellular space"/>
    <property type="evidence" value="ECO:0007669"/>
    <property type="project" value="InterPro"/>
</dbReference>
<sequence length="740" mass="77786">MKTHPPSTHCSTRRRGLFALSGLLVLVVALVGFGVAAPVRAVNPSQVGSENVLPAFMRGAIIRATYDGDTDDLLTAGLGQAGLQGAAPVAADPLNPTAAELRRLAIYTNYRAIVDVTPGSGYGTLYGPAVGTGATASGKIAGKEYLAYADDGTGAQNVTMMVQIPTTFDPQNACLVTAPSSGSRGVYGAIGGVGEWALKRGCAVAYTDKGTGMGYHDLTAGTVNLLTGERSTVADAGLNANFVATFDQDWATANPNRIAVKHAHSQQNPEADWGLHVLQSIEFAFYILNLPENYGTDDGGTNRRALVTDNTLVIAAGVSNGGGASLRAAELDTEGWIDGVAVSEPNVNPTQRRDLRIEAGDELWALPNHSRGLLDYYTFLNIYAPCAVRDASLATAPFNLVPAALGDARCASLATQGLVNGTTVEEQAADALTRIRAYGMVEEQLVLLPSHHAFTVFESIALLYTYSYGQFSVSDNLCGFSYAAADGTFAPTAADATLMANIFSTGNGIPPTGAIAIINDRSLGGPLVSRVSVGSNGQADQNLEGALCLRRLATGVDENGETLTGDELAQSERVRAGATAVRASGNLQGKPTVIVHGRADSVIPVNYAGRAYFGLNQLVEGEASKLHYYEILNAQHFDAFNGFAGFNTRYVPIHHYALEALDLIYAHLTTGAALPPSQVIPALPREPGEAAGTAVPITETNVPPALEEPLRTNRIIFLEQDKLVRIGATIRSVYLPLLTQ</sequence>
<keyword evidence="3" id="KW-1185">Reference proteome</keyword>
<evidence type="ECO:0000313" key="2">
    <source>
        <dbReference type="EMBL" id="PDW01067.1"/>
    </source>
</evidence>
<dbReference type="GO" id="GO:0019605">
    <property type="term" value="P:butyrate metabolic process"/>
    <property type="evidence" value="ECO:0007669"/>
    <property type="project" value="InterPro"/>
</dbReference>
<dbReference type="Proteomes" id="UP000220922">
    <property type="component" value="Unassembled WGS sequence"/>
</dbReference>
<accession>A0A2H3L7F5</accession>
<dbReference type="Pfam" id="PF10605">
    <property type="entry name" value="3HBOH"/>
    <property type="match status" value="1"/>
</dbReference>
<dbReference type="AlphaFoldDB" id="A0A2H3L7F5"/>